<dbReference type="PRINTS" id="PR00369">
    <property type="entry name" value="FLAVODOXIN"/>
</dbReference>
<evidence type="ECO:0000256" key="11">
    <source>
        <dbReference type="ARBA" id="ARBA00023002"/>
    </source>
</evidence>
<feature type="domain" description="FAD-binding FR-type" evidence="20">
    <location>
        <begin position="1452"/>
        <end position="1674"/>
    </location>
</feature>
<dbReference type="Pfam" id="PF01855">
    <property type="entry name" value="POR_N"/>
    <property type="match status" value="1"/>
</dbReference>
<dbReference type="Pfam" id="PF12838">
    <property type="entry name" value="Fer4_7"/>
    <property type="match status" value="1"/>
</dbReference>
<feature type="domain" description="4Fe-4S ferredoxin-type" evidence="19">
    <location>
        <begin position="748"/>
        <end position="777"/>
    </location>
</feature>
<keyword evidence="13" id="KW-0411">Iron-sulfur</keyword>
<dbReference type="Gene3D" id="3.40.50.360">
    <property type="match status" value="1"/>
</dbReference>
<dbReference type="PROSITE" id="PS51379">
    <property type="entry name" value="4FE4S_FER_2"/>
    <property type="match status" value="2"/>
</dbReference>
<evidence type="ECO:0000256" key="15">
    <source>
        <dbReference type="ARBA" id="ARBA00061065"/>
    </source>
</evidence>
<evidence type="ECO:0000256" key="8">
    <source>
        <dbReference type="ARBA" id="ARBA00022827"/>
    </source>
</evidence>
<evidence type="ECO:0000256" key="1">
    <source>
        <dbReference type="ARBA" id="ARBA00001917"/>
    </source>
</evidence>
<evidence type="ECO:0000256" key="12">
    <source>
        <dbReference type="ARBA" id="ARBA00023004"/>
    </source>
</evidence>
<accession>A0ABD3NYJ8</accession>
<dbReference type="Pfam" id="PF00258">
    <property type="entry name" value="Flavodoxin_1"/>
    <property type="match status" value="1"/>
</dbReference>
<dbReference type="InterPro" id="IPR017900">
    <property type="entry name" value="4Fe4S_Fe_S_CS"/>
</dbReference>
<comment type="cofactor">
    <cofactor evidence="1">
        <name>FMN</name>
        <dbReference type="ChEBI" id="CHEBI:58210"/>
    </cofactor>
</comment>
<dbReference type="Gene3D" id="3.40.50.80">
    <property type="entry name" value="Nucleotide-binding domain of ferredoxin-NADP reductase (FNR) module"/>
    <property type="match status" value="1"/>
</dbReference>
<dbReference type="InterPro" id="IPR029061">
    <property type="entry name" value="THDP-binding"/>
</dbReference>
<keyword evidence="5" id="KW-0285">Flavoprotein</keyword>
<dbReference type="InterPro" id="IPR017938">
    <property type="entry name" value="Riboflavin_synthase-like_b-brl"/>
</dbReference>
<keyword evidence="3" id="KW-0813">Transport</keyword>
<protein>
    <recommendedName>
        <fullName evidence="16">pyruvate dehydrogenase (NADP(+))</fullName>
        <ecNumber evidence="16">1.2.1.51</ecNumber>
    </recommendedName>
    <alternativeName>
        <fullName evidence="17">Pyruvate:NADP(+) oxidoreductase</fullName>
    </alternativeName>
</protein>
<dbReference type="Pfam" id="PF02775">
    <property type="entry name" value="TPP_enzyme_C"/>
    <property type="match status" value="1"/>
</dbReference>
<dbReference type="InterPro" id="IPR001433">
    <property type="entry name" value="OxRdtase_FAD/NAD-bd"/>
</dbReference>
<dbReference type="GO" id="GO:0046872">
    <property type="term" value="F:metal ion binding"/>
    <property type="evidence" value="ECO:0007669"/>
    <property type="project" value="UniProtKB-KW"/>
</dbReference>
<dbReference type="EMBL" id="JABMIG020000339">
    <property type="protein sequence ID" value="KAL3780724.1"/>
    <property type="molecule type" value="Genomic_DNA"/>
</dbReference>
<dbReference type="FunFam" id="3.40.50.970:FF:000041">
    <property type="entry name" value="Pyruvate:ferredoxin (Flavodoxin) oxidoreductase"/>
    <property type="match status" value="1"/>
</dbReference>
<keyword evidence="8" id="KW-0274">FAD</keyword>
<keyword evidence="22" id="KW-1185">Reference proteome</keyword>
<dbReference type="InterPro" id="IPR023173">
    <property type="entry name" value="NADPH_Cyt_P450_Rdtase_alpha"/>
</dbReference>
<proteinExistence type="inferred from homology"/>
<evidence type="ECO:0000256" key="6">
    <source>
        <dbReference type="ARBA" id="ARBA00022643"/>
    </source>
</evidence>
<dbReference type="SUPFAM" id="SSF63380">
    <property type="entry name" value="Riboflavin synthase domain-like"/>
    <property type="match status" value="1"/>
</dbReference>
<evidence type="ECO:0000256" key="13">
    <source>
        <dbReference type="ARBA" id="ARBA00023014"/>
    </source>
</evidence>
<evidence type="ECO:0000256" key="14">
    <source>
        <dbReference type="ARBA" id="ARBA00053024"/>
    </source>
</evidence>
<dbReference type="InterPro" id="IPR002869">
    <property type="entry name" value="Pyrv_flavodox_OxRed_cen"/>
</dbReference>
<dbReference type="InterPro" id="IPR011895">
    <property type="entry name" value="Pyrv_flavodox_OxRed"/>
</dbReference>
<dbReference type="InterPro" id="IPR003097">
    <property type="entry name" value="CysJ-like_FAD-binding"/>
</dbReference>
<dbReference type="SUPFAM" id="SSF54862">
    <property type="entry name" value="4Fe-4S ferredoxins"/>
    <property type="match status" value="1"/>
</dbReference>
<dbReference type="Pfam" id="PF01558">
    <property type="entry name" value="POR"/>
    <property type="match status" value="1"/>
</dbReference>
<evidence type="ECO:0000256" key="10">
    <source>
        <dbReference type="ARBA" id="ARBA00022982"/>
    </source>
</evidence>
<dbReference type="InterPro" id="IPR009014">
    <property type="entry name" value="Transketo_C/PFOR_II"/>
</dbReference>
<dbReference type="Gene3D" id="2.40.30.10">
    <property type="entry name" value="Translation factors"/>
    <property type="match status" value="1"/>
</dbReference>
<keyword evidence="12" id="KW-0408">Iron</keyword>
<dbReference type="InterPro" id="IPR050722">
    <property type="entry name" value="Pyruvate:ferred/Flavod_OxRd"/>
</dbReference>
<comment type="catalytic activity">
    <reaction evidence="14">
        <text>pyruvate + NADP(+) + CoA = acetyl-CoA + CO2 + NADPH</text>
        <dbReference type="Rhea" id="RHEA:17425"/>
        <dbReference type="ChEBI" id="CHEBI:15361"/>
        <dbReference type="ChEBI" id="CHEBI:16526"/>
        <dbReference type="ChEBI" id="CHEBI:57287"/>
        <dbReference type="ChEBI" id="CHEBI:57288"/>
        <dbReference type="ChEBI" id="CHEBI:57783"/>
        <dbReference type="ChEBI" id="CHEBI:58349"/>
        <dbReference type="EC" id="1.2.1.51"/>
    </reaction>
</comment>
<evidence type="ECO:0000256" key="2">
    <source>
        <dbReference type="ARBA" id="ARBA00001974"/>
    </source>
</evidence>
<dbReference type="EC" id="1.2.1.51" evidence="16"/>
<gene>
    <name evidence="21" type="ORF">HJC23_001006</name>
</gene>
<dbReference type="PROSITE" id="PS51384">
    <property type="entry name" value="FAD_FR"/>
    <property type="match status" value="1"/>
</dbReference>
<evidence type="ECO:0000259" key="18">
    <source>
        <dbReference type="PROSITE" id="PS50902"/>
    </source>
</evidence>
<dbReference type="GO" id="GO:0051539">
    <property type="term" value="F:4 iron, 4 sulfur cluster binding"/>
    <property type="evidence" value="ECO:0007669"/>
    <property type="project" value="UniProtKB-KW"/>
</dbReference>
<dbReference type="InterPro" id="IPR019456">
    <property type="entry name" value="Pyrv-flavodox_OxRtase_EKR"/>
</dbReference>
<dbReference type="InterPro" id="IPR017896">
    <property type="entry name" value="4Fe4S_Fe-S-bd"/>
</dbReference>
<dbReference type="CDD" id="cd07034">
    <property type="entry name" value="TPP_PYR_PFOR_IOR-alpha_like"/>
    <property type="match status" value="1"/>
</dbReference>
<dbReference type="SUPFAM" id="SSF52343">
    <property type="entry name" value="Ferredoxin reductase-like, C-terminal NADP-linked domain"/>
    <property type="match status" value="1"/>
</dbReference>
<dbReference type="InterPro" id="IPR019752">
    <property type="entry name" value="Pyrv/ketoisovalerate_OxRed_cat"/>
</dbReference>
<sequence>MDRSEDIEEKKDASYHNVAIANKNKPATETKIVDGNWAVASVSYRTNDIAYIFPITPSSPMGEIVDEWAAQEDANGNKKFVNLWGQELKVIEMQSEAGAAGALHGALNSGSLATTYTASQGLLLYIPNLYKISGELLPTVIHVAARALTGQALSIYGDHSDVMLVRGTGLAMVSSFNVQEAHDMAVVTQIATLNSRVPFLHFMDGFRTSHEVNKIKVVSDEELRELMPFDKIEEHRQRALSPLHPSQRGTAQAPDVFMQLVESSNKHYQAVTFIFGQALKDFASVVGREYHPFEYHYFGSTKPTIAIVTMGSSVEVVKETLKHIKSEHACLIGVRLFRPWLPGDFCKVLPLSVKRVATLDRTKESGAQGEPLYMDVCASLMSCNRHGVFVAGGRYGLASKDFSPRMALAVLQNMLRKDTGSIQHPFTVGIIDDVTHLSLSLGKDVTPLSDKVTQCVFWGFGSDGTVGANKEAAKIIGNSHPDMKVQAYFEYDAKKSSGWTISHMRFSPSEEINAPYKIQDAQANYVACHNESYVEANKFDVVRFIKKAGSFFLNTRIASMDPDKHIKALEDKVSPKILRTLALRKVKFYIMDAGRLATKYGLKGRINMICMTVFFRLSGVLPINEAVALLREAVIKTYAHKGEEIVQRNLDLLDAVTTDPRFLISIEVPSRWRRATLTEERHAYSHRHIALIDDEKTRKFMEDIAEPVSNLEGDDIPISKFLENQMIGGVMLPGTTRYEKRRPNPSALIPKWNAGACTQCNQCVAVCPHAVIRPFIVTRDEAENAPNPNTFVTVKALGTELAGKRYTLQISPLDCTGCNACVQACPEAPKALEMHDVEDVLSVGGEENWNYAVNLPERGDLVDKYTVKGSQFQLPLMEFSGACSGCGETPYFKMLTQLFGERMIIANATGCSTIWGGSFPSNPYTVSKKTKRGPAWANSLFEDNAEYGFGMFSAMKHRRQRLIKLVEDYVHEAEITDDLQRSNEEIELLSLLHEWLEFRNEKSDKCTNLFDKMKPLFLSLLSVKETKDSKLETIWSDRDMFPKLSQWIVGGDGWAYDIGFGGLDHVEAFQANDVNVLVVDTEMYSNTGGQQSKATPAGASVKFAVGGKQQTKKNMGEIFMTYEHVYVASVCLSNQTQLLQALVEADKHDGPSFVVCYAPCINQGVRPEGLNDMFDECKYAVDSGYWPLYRYNPGLLIEGRNPFILDSKKLRKEVTSFLKREGRFINLRKAHPEIADELFAKMNQDVHHRMELMLNRAAGYKSFSTKDEASVQVLFASETGTAQRVARDFADACTLSHGADAMNDVDIDDVNGTTTVFFISTCGQGAMPQNAKSFYKSLCARNEPFQEGTQFSVMGLGDSSYFFFCKAAKDIESEMLRLGATSIHPIGLGDDSAEEGLDEGLHKWLDGIWPALKLQPPAEVPHIVPVKLEFSKRAILKDEEDRDAASQYFNSIRASDVSICELKYLSEAGHNRDFISFTLDVGNKLSYELGDALEIFPVNNPVRVAEFLHAYSSEFDEHTVIHLSHTFGITGEVSIGCVFKNILDLFGKPTIHFLQQLATFEEDKDTRLLMLNKDNLKKMTSQKGVTYADLLLEFKSARPPLAALLAMIPPIKGRAYSITSAPSVTPNSIELCILIDTWWCEEGMRYGLTCDMLRKMNVGETIHCRTKPGSMEPPKHDQPVVCVGIGSGLAPHLSFLRDRVHAAEMGNNVAPFSLYFGNRFEKREFLYRTELEGIIKKHGSWFKLHTAFSRDTAGKKVYVQDLVAIQDDAYLNLLERPGMLYVCGNRNLPKPLMESLKESFARAMKPLIPEGDQNLMDAAKAVEDMYVHGFAQQEVW</sequence>
<dbReference type="InterPro" id="IPR029039">
    <property type="entry name" value="Flavoprotein-like_sf"/>
</dbReference>
<dbReference type="InterPro" id="IPR001709">
    <property type="entry name" value="Flavoprot_Pyr_Nucl_cyt_Rdtase"/>
</dbReference>
<evidence type="ECO:0000256" key="9">
    <source>
        <dbReference type="ARBA" id="ARBA00022857"/>
    </source>
</evidence>
<keyword evidence="4" id="KW-0004">4Fe-4S</keyword>
<dbReference type="FunFam" id="3.40.50.970:FF:000012">
    <property type="entry name" value="Pyruvate:ferredoxin (Flavodoxin) oxidoreductase"/>
    <property type="match status" value="1"/>
</dbReference>
<dbReference type="PANTHER" id="PTHR32154">
    <property type="entry name" value="PYRUVATE-FLAVODOXIN OXIDOREDUCTASE-RELATED"/>
    <property type="match status" value="1"/>
</dbReference>
<keyword evidence="10" id="KW-0249">Electron transport</keyword>
<dbReference type="Proteomes" id="UP001516023">
    <property type="component" value="Unassembled WGS sequence"/>
</dbReference>
<dbReference type="SMART" id="SM00890">
    <property type="entry name" value="EKR"/>
    <property type="match status" value="1"/>
</dbReference>
<dbReference type="Pfam" id="PF00667">
    <property type="entry name" value="FAD_binding_1"/>
    <property type="match status" value="1"/>
</dbReference>
<comment type="similarity">
    <text evidence="15">In the N-terminal section; belongs to the pyruvate:ferredoxin/flavodoxin oxidoreductase family.</text>
</comment>
<feature type="domain" description="4Fe-4S ferredoxin-type" evidence="19">
    <location>
        <begin position="806"/>
        <end position="837"/>
    </location>
</feature>
<name>A0ABD3NYJ8_9STRA</name>
<feature type="domain" description="Flavodoxin-like" evidence="18">
    <location>
        <begin position="1271"/>
        <end position="1409"/>
    </location>
</feature>
<dbReference type="SUPFAM" id="SSF52218">
    <property type="entry name" value="Flavoproteins"/>
    <property type="match status" value="1"/>
</dbReference>
<dbReference type="InterPro" id="IPR008254">
    <property type="entry name" value="Flavodoxin/NO_synth"/>
</dbReference>
<keyword evidence="7" id="KW-0479">Metal-binding</keyword>
<dbReference type="FunFam" id="3.40.50.920:FF:000007">
    <property type="entry name" value="Pyruvate:ferredoxin (Flavodoxin) oxidoreductase"/>
    <property type="match status" value="1"/>
</dbReference>
<comment type="caution">
    <text evidence="21">The sequence shown here is derived from an EMBL/GenBank/DDBJ whole genome shotgun (WGS) entry which is preliminary data.</text>
</comment>
<dbReference type="PROSITE" id="PS50902">
    <property type="entry name" value="FLAVODOXIN_LIKE"/>
    <property type="match status" value="1"/>
</dbReference>
<evidence type="ECO:0000313" key="22">
    <source>
        <dbReference type="Proteomes" id="UP001516023"/>
    </source>
</evidence>
<dbReference type="Gene3D" id="3.40.50.970">
    <property type="match status" value="2"/>
</dbReference>
<keyword evidence="6" id="KW-0288">FMN</keyword>
<evidence type="ECO:0000313" key="21">
    <source>
        <dbReference type="EMBL" id="KAL3780724.1"/>
    </source>
</evidence>
<evidence type="ECO:0000256" key="17">
    <source>
        <dbReference type="ARBA" id="ARBA00076877"/>
    </source>
</evidence>
<evidence type="ECO:0000256" key="4">
    <source>
        <dbReference type="ARBA" id="ARBA00022485"/>
    </source>
</evidence>
<dbReference type="Pfam" id="PF10371">
    <property type="entry name" value="EKR"/>
    <property type="match status" value="1"/>
</dbReference>
<dbReference type="SUPFAM" id="SSF52518">
    <property type="entry name" value="Thiamin diphosphate-binding fold (THDP-binding)"/>
    <property type="match status" value="2"/>
</dbReference>
<dbReference type="InterPro" id="IPR002880">
    <property type="entry name" value="Pyrv_Fd/Flavodoxin_OxRdtase_N"/>
</dbReference>
<evidence type="ECO:0000256" key="3">
    <source>
        <dbReference type="ARBA" id="ARBA00022448"/>
    </source>
</evidence>
<dbReference type="InterPro" id="IPR017927">
    <property type="entry name" value="FAD-bd_FR_type"/>
</dbReference>
<dbReference type="SUPFAM" id="SSF52922">
    <property type="entry name" value="TK C-terminal domain-like"/>
    <property type="match status" value="1"/>
</dbReference>
<organism evidence="21 22">
    <name type="scientific">Cyclotella cryptica</name>
    <dbReference type="NCBI Taxonomy" id="29204"/>
    <lineage>
        <taxon>Eukaryota</taxon>
        <taxon>Sar</taxon>
        <taxon>Stramenopiles</taxon>
        <taxon>Ochrophyta</taxon>
        <taxon>Bacillariophyta</taxon>
        <taxon>Coscinodiscophyceae</taxon>
        <taxon>Thalassiosirophycidae</taxon>
        <taxon>Stephanodiscales</taxon>
        <taxon>Stephanodiscaceae</taxon>
        <taxon>Cyclotella</taxon>
    </lineage>
</organism>
<dbReference type="Gene3D" id="3.40.920.10">
    <property type="entry name" value="Pyruvate-ferredoxin oxidoreductase, PFOR, domain III"/>
    <property type="match status" value="1"/>
</dbReference>
<dbReference type="Gene3D" id="1.20.990.10">
    <property type="entry name" value="NADPH-cytochrome p450 Reductase, Chain A, domain 3"/>
    <property type="match status" value="1"/>
</dbReference>
<evidence type="ECO:0000259" key="20">
    <source>
        <dbReference type="PROSITE" id="PS51384"/>
    </source>
</evidence>
<dbReference type="FunFam" id="3.30.70.20:FF:000022">
    <property type="entry name" value="Pyruvate:ferredoxin (Flavodoxin) oxidoreductase"/>
    <property type="match status" value="1"/>
</dbReference>
<dbReference type="PRINTS" id="PR00371">
    <property type="entry name" value="FPNCR"/>
</dbReference>
<evidence type="ECO:0000256" key="5">
    <source>
        <dbReference type="ARBA" id="ARBA00022630"/>
    </source>
</evidence>
<dbReference type="GO" id="GO:0050243">
    <property type="term" value="F:pyruvate dehydrogenase (NADP+) activity"/>
    <property type="evidence" value="ECO:0007669"/>
    <property type="project" value="UniProtKB-EC"/>
</dbReference>
<evidence type="ECO:0000259" key="19">
    <source>
        <dbReference type="PROSITE" id="PS51379"/>
    </source>
</evidence>
<evidence type="ECO:0000256" key="16">
    <source>
        <dbReference type="ARBA" id="ARBA00067011"/>
    </source>
</evidence>
<keyword evidence="9" id="KW-0521">NADP</keyword>
<dbReference type="InterPro" id="IPR001094">
    <property type="entry name" value="Flavdoxin-like"/>
</dbReference>
<dbReference type="SUPFAM" id="SSF53323">
    <property type="entry name" value="Pyruvate-ferredoxin oxidoreductase, PFOR, domain III"/>
    <property type="match status" value="1"/>
</dbReference>
<dbReference type="Pfam" id="PF00175">
    <property type="entry name" value="NAD_binding_1"/>
    <property type="match status" value="1"/>
</dbReference>
<dbReference type="PANTHER" id="PTHR32154:SF0">
    <property type="entry name" value="PYRUVATE-FLAVODOXIN OXIDOREDUCTASE-RELATED"/>
    <property type="match status" value="1"/>
</dbReference>
<dbReference type="InterPro" id="IPR039261">
    <property type="entry name" value="FNR_nucleotide-bd"/>
</dbReference>
<dbReference type="InterPro" id="IPR011766">
    <property type="entry name" value="TPP_enzyme_TPP-bd"/>
</dbReference>
<dbReference type="PROSITE" id="PS00198">
    <property type="entry name" value="4FE4S_FER_1"/>
    <property type="match status" value="1"/>
</dbReference>
<dbReference type="Gene3D" id="3.40.50.920">
    <property type="match status" value="1"/>
</dbReference>
<dbReference type="Gene3D" id="3.30.70.20">
    <property type="match status" value="1"/>
</dbReference>
<comment type="cofactor">
    <cofactor evidence="2">
        <name>FAD</name>
        <dbReference type="ChEBI" id="CHEBI:57692"/>
    </cofactor>
</comment>
<evidence type="ECO:0000256" key="7">
    <source>
        <dbReference type="ARBA" id="ARBA00022723"/>
    </source>
</evidence>
<dbReference type="NCBIfam" id="TIGR02176">
    <property type="entry name" value="pyruv_ox_red"/>
    <property type="match status" value="1"/>
</dbReference>
<reference evidence="21 22" key="1">
    <citation type="journal article" date="2020" name="G3 (Bethesda)">
        <title>Improved Reference Genome for Cyclotella cryptica CCMP332, a Model for Cell Wall Morphogenesis, Salinity Adaptation, and Lipid Production in Diatoms (Bacillariophyta).</title>
        <authorList>
            <person name="Roberts W.R."/>
            <person name="Downey K.M."/>
            <person name="Ruck E.C."/>
            <person name="Traller J.C."/>
            <person name="Alverson A.J."/>
        </authorList>
    </citation>
    <scope>NUCLEOTIDE SEQUENCE [LARGE SCALE GENOMIC DNA]</scope>
    <source>
        <strain evidence="21 22">CCMP332</strain>
    </source>
</reference>
<keyword evidence="11" id="KW-0560">Oxidoreductase</keyword>